<feature type="compositionally biased region" description="Acidic residues" evidence="9">
    <location>
        <begin position="629"/>
        <end position="645"/>
    </location>
</feature>
<dbReference type="Proteomes" id="UP000061432">
    <property type="component" value="Chromosome"/>
</dbReference>
<sequence>MWLVDSFRNLMSGLGTAKDKTVADQHVFVPRSLVECRAAYRGNWIARKVVDIVPFDMLREWRAWQATPKEVETLEAAEKALGVQGKLLDGLKRARLEGGAAILIGDGGDATAELLLNRLAQGGIKWLHVFGREEIVPEEPILDPDSPWFGEPRAWTLNSRRDGAVRIHPSRVIRLVGAPILDTVSAQAEQGWGDSVLQALFAALDQATSSPAYLAAMLPEAKQDIISVPGLSGYLKTAASTAELTKRFQYAAQMKSMFGMLLLEGDGKSPTGETFQQKQLSFDGLADVVKLMLMIASAAADIPATRLLSQSPTGMNATGDSDTRNYYDRCAAGQKVELTPAIARLDEVLIWNALGHRPAAAWYDWRPLYQPTQREKADTFKTLADGVKVLADAGLAPLEVLGRGAKGMVIETGLFPGIEAAYTKHGNAPLTDVPVDQVDQYDPYGNPAEGYTGTDGAGNVVPFPGRAALGDATPRTLYVSRKLKNGDDVLAWARAQGFADLMPAGELHVTIAYSRTPIDWMKVGQTWNGEELKVSAGGPRLVERFGEAVVLLFASDELRWRHQEIREAGASWDHPEYQPHVTFTWNAGDVDLAEVEPYNGPLLFGPELFEPVDEDWRAGLDDAARVDPDQDGDDDLSDPLDEEDEDEIAAVTEDELVALFGEEYRAAAEEDRRMRDAFPDLVVFLDARRRPHHGGGASRRPFDESQVRRVGGRFAPKGGAGERPAARPPRQTVGARHLEEHNVGGEHGIVVNSARVRKYRGHATVESFVAAHPKGRAHAMRVLAADHKAGRIGFAGTPTPAVASEAPPAREQGAKPAARQPAAQKRAAPEDPIAALERALAAPPPAATATPKPAVVHKAVQPVAHAPRPAAGHHEAAPTPREDRVLAAVREATRESGSMSPLVGLQNVRNRLPDLSRAEIDEAFSQLQSKGLVNMMGLGDPKHPAVRRGEGTDFGGGRRDEIALTMAGTEHLRSKAKKG</sequence>
<evidence type="ECO:0000256" key="1">
    <source>
        <dbReference type="ARBA" id="ARBA00022801"/>
    </source>
</evidence>
<feature type="region of interest" description="Disordered" evidence="9">
    <location>
        <begin position="938"/>
        <end position="959"/>
    </location>
</feature>
<feature type="domain" description="Anti-CBASS protein Acb1-like C-terminal" evidence="11">
    <location>
        <begin position="475"/>
        <end position="617"/>
    </location>
</feature>
<reference evidence="12 13" key="1">
    <citation type="journal article" date="2015" name="Genome Announc.">
        <title>Complete Genome Sequence of Methylobacterium aquaticum Strain 22A, Isolated from Racomitrium japonicum Moss.</title>
        <authorList>
            <person name="Tani A."/>
            <person name="Ogura Y."/>
            <person name="Hayashi T."/>
            <person name="Kimbara K."/>
        </authorList>
    </citation>
    <scope>NUCLEOTIDE SEQUENCE [LARGE SCALE GENOMIC DNA]</scope>
    <source>
        <strain evidence="12 13">MA-22A</strain>
    </source>
</reference>
<evidence type="ECO:0000259" key="10">
    <source>
        <dbReference type="Pfam" id="PF06381"/>
    </source>
</evidence>
<comment type="similarity">
    <text evidence="6">Belongs to the anti-CBASS protein Acb1 family.</text>
</comment>
<accession>A0A0C6F7S6</accession>
<evidence type="ECO:0000256" key="4">
    <source>
        <dbReference type="ARBA" id="ARBA00034244"/>
    </source>
</evidence>
<dbReference type="KEGG" id="maqu:Maq22A_c04945"/>
<keyword evidence="1" id="KW-0378">Hydrolase</keyword>
<feature type="region of interest" description="Disordered" evidence="9">
    <location>
        <begin position="794"/>
        <end position="830"/>
    </location>
</feature>
<dbReference type="GO" id="GO:0016787">
    <property type="term" value="F:hydrolase activity"/>
    <property type="evidence" value="ECO:0007669"/>
    <property type="project" value="UniProtKB-KW"/>
</dbReference>
<dbReference type="EMBL" id="AP014704">
    <property type="protein sequence ID" value="BAQ44388.1"/>
    <property type="molecule type" value="Genomic_DNA"/>
</dbReference>
<reference evidence="13" key="2">
    <citation type="submission" date="2015-01" db="EMBL/GenBank/DDBJ databases">
        <title>Complete genome sequence of Methylobacterium aquaticum strain 22A.</title>
        <authorList>
            <person name="Tani A."/>
            <person name="Ogura Y."/>
            <person name="Hayashi T."/>
        </authorList>
    </citation>
    <scope>NUCLEOTIDE SEQUENCE [LARGE SCALE GENOMIC DNA]</scope>
    <source>
        <strain evidence="13">MA-22A</strain>
    </source>
</reference>
<comment type="catalytic activity">
    <reaction evidence="4">
        <text>3',3',3'-cAAG + H2O = A[3'-5']pG[3'-5']pAp[3'] + H(+)</text>
        <dbReference type="Rhea" id="RHEA:72867"/>
        <dbReference type="ChEBI" id="CHEBI:15377"/>
        <dbReference type="ChEBI" id="CHEBI:15378"/>
        <dbReference type="ChEBI" id="CHEBI:143810"/>
        <dbReference type="ChEBI" id="CHEBI:192533"/>
    </reaction>
    <physiologicalReaction direction="left-to-right" evidence="4">
        <dbReference type="Rhea" id="RHEA:72868"/>
    </physiologicalReaction>
</comment>
<proteinExistence type="inferred from homology"/>
<evidence type="ECO:0000256" key="3">
    <source>
        <dbReference type="ARBA" id="ARBA00034240"/>
    </source>
</evidence>
<feature type="region of interest" description="Disordered" evidence="9">
    <location>
        <begin position="623"/>
        <end position="645"/>
    </location>
</feature>
<dbReference type="AlphaFoldDB" id="A0A0C6F7S6"/>
<gene>
    <name evidence="12" type="ORF">Maq22A_c04945</name>
</gene>
<dbReference type="InterPro" id="IPR024459">
    <property type="entry name" value="Acb1-like_N"/>
</dbReference>
<comment type="catalytic activity">
    <reaction evidence="3">
        <text>3',3',3'-c-tri-AMP + H2O = A[3'-5']pA[3'-5']pAp[3'] + H(+)</text>
        <dbReference type="Rhea" id="RHEA:72859"/>
        <dbReference type="ChEBI" id="CHEBI:15377"/>
        <dbReference type="ChEBI" id="CHEBI:15378"/>
        <dbReference type="ChEBI" id="CHEBI:192523"/>
        <dbReference type="ChEBI" id="CHEBI:192530"/>
    </reaction>
    <physiologicalReaction direction="left-to-right" evidence="3">
        <dbReference type="Rhea" id="RHEA:72860"/>
    </physiologicalReaction>
</comment>
<dbReference type="Pfam" id="PF06381">
    <property type="entry name" value="Phage_portal_3"/>
    <property type="match status" value="1"/>
</dbReference>
<comment type="catalytic activity">
    <reaction evidence="8">
        <text>3',3'-cUAMP + H2O = U[3'-5']pAp[3'] + H(+)</text>
        <dbReference type="Rhea" id="RHEA:72835"/>
        <dbReference type="ChEBI" id="CHEBI:15377"/>
        <dbReference type="ChEBI" id="CHEBI:15378"/>
        <dbReference type="ChEBI" id="CHEBI:143809"/>
        <dbReference type="ChEBI" id="CHEBI:192498"/>
    </reaction>
    <physiologicalReaction direction="left-to-right" evidence="8">
        <dbReference type="Rhea" id="RHEA:72836"/>
    </physiologicalReaction>
</comment>
<evidence type="ECO:0000313" key="12">
    <source>
        <dbReference type="EMBL" id="BAQ44388.1"/>
    </source>
</evidence>
<name>A0A0C6F7S6_9HYPH</name>
<dbReference type="Pfam" id="PF23474">
    <property type="entry name" value="Acb1"/>
    <property type="match status" value="1"/>
</dbReference>
<dbReference type="PATRIC" id="fig|270351.10.peg.948"/>
<comment type="catalytic activity">
    <reaction evidence="5">
        <text>3',3'-cGAMP + H2O = G[3'-5']pAp[3'] + H(+)</text>
        <dbReference type="Rhea" id="RHEA:72831"/>
        <dbReference type="ChEBI" id="CHEBI:15377"/>
        <dbReference type="ChEBI" id="CHEBI:15378"/>
        <dbReference type="ChEBI" id="CHEBI:71501"/>
        <dbReference type="ChEBI" id="CHEBI:192497"/>
    </reaction>
    <physiologicalReaction direction="left-to-right" evidence="5">
        <dbReference type="Rhea" id="RHEA:72832"/>
    </physiologicalReaction>
</comment>
<feature type="compositionally biased region" description="Basic and acidic residues" evidence="9">
    <location>
        <begin position="940"/>
        <end position="959"/>
    </location>
</feature>
<feature type="domain" description="Anti-CBASS protein Acb1-like N-terminal" evidence="10">
    <location>
        <begin position="36"/>
        <end position="388"/>
    </location>
</feature>
<evidence type="ECO:0000256" key="9">
    <source>
        <dbReference type="SAM" id="MobiDB-lite"/>
    </source>
</evidence>
<evidence type="ECO:0000259" key="11">
    <source>
        <dbReference type="Pfam" id="PF23474"/>
    </source>
</evidence>
<organism evidence="12 13">
    <name type="scientific">Methylobacterium aquaticum</name>
    <dbReference type="NCBI Taxonomy" id="270351"/>
    <lineage>
        <taxon>Bacteria</taxon>
        <taxon>Pseudomonadati</taxon>
        <taxon>Pseudomonadota</taxon>
        <taxon>Alphaproteobacteria</taxon>
        <taxon>Hyphomicrobiales</taxon>
        <taxon>Methylobacteriaceae</taxon>
        <taxon>Methylobacterium</taxon>
    </lineage>
</organism>
<comment type="catalytic activity">
    <reaction evidence="2">
        <text>3',3',3'-cAAG + H2O = G[3'-5']pA[3'-5']pAp[3'] + H(+)</text>
        <dbReference type="Rhea" id="RHEA:72863"/>
        <dbReference type="ChEBI" id="CHEBI:15377"/>
        <dbReference type="ChEBI" id="CHEBI:15378"/>
        <dbReference type="ChEBI" id="CHEBI:143810"/>
        <dbReference type="ChEBI" id="CHEBI:192532"/>
    </reaction>
    <physiologicalReaction direction="left-to-right" evidence="2">
        <dbReference type="Rhea" id="RHEA:72864"/>
    </physiologicalReaction>
</comment>
<evidence type="ECO:0000256" key="7">
    <source>
        <dbReference type="ARBA" id="ARBA00034343"/>
    </source>
</evidence>
<protein>
    <recommendedName>
        <fullName evidence="7">Anti-CBASS protein Acb1</fullName>
    </recommendedName>
</protein>
<dbReference type="STRING" id="270351.Maq22A_c04945"/>
<evidence type="ECO:0000256" key="8">
    <source>
        <dbReference type="ARBA" id="ARBA00048123"/>
    </source>
</evidence>
<dbReference type="InterPro" id="IPR056175">
    <property type="entry name" value="Acb1-like_C"/>
</dbReference>
<feature type="compositionally biased region" description="Low complexity" evidence="9">
    <location>
        <begin position="814"/>
        <end position="830"/>
    </location>
</feature>
<evidence type="ECO:0000256" key="5">
    <source>
        <dbReference type="ARBA" id="ARBA00034283"/>
    </source>
</evidence>
<dbReference type="InterPro" id="IPR006445">
    <property type="entry name" value="Phage-assoc_HI1409"/>
</dbReference>
<dbReference type="NCBIfam" id="TIGR01555">
    <property type="entry name" value="phge_rel_HI1409"/>
    <property type="match status" value="1"/>
</dbReference>
<evidence type="ECO:0000256" key="2">
    <source>
        <dbReference type="ARBA" id="ARBA00034233"/>
    </source>
</evidence>
<evidence type="ECO:0000313" key="13">
    <source>
        <dbReference type="Proteomes" id="UP000061432"/>
    </source>
</evidence>
<evidence type="ECO:0000256" key="6">
    <source>
        <dbReference type="ARBA" id="ARBA00034316"/>
    </source>
</evidence>